<evidence type="ECO:0000313" key="4">
    <source>
        <dbReference type="EMBL" id="GGS51067.1"/>
    </source>
</evidence>
<feature type="region of interest" description="Disordered" evidence="1">
    <location>
        <begin position="208"/>
        <end position="244"/>
    </location>
</feature>
<dbReference type="RefSeq" id="WP_199888212.1">
    <property type="nucleotide sequence ID" value="NZ_BMSZ01000006.1"/>
</dbReference>
<feature type="domain" description="Primase C-terminal 1" evidence="2">
    <location>
        <begin position="251"/>
        <end position="313"/>
    </location>
</feature>
<dbReference type="InterPro" id="IPR015330">
    <property type="entry name" value="DNA_primase/pol_bifunc_N"/>
</dbReference>
<dbReference type="SUPFAM" id="SSF56747">
    <property type="entry name" value="Prim-pol domain"/>
    <property type="match status" value="1"/>
</dbReference>
<keyword evidence="5" id="KW-1185">Reference proteome</keyword>
<proteinExistence type="predicted"/>
<dbReference type="CDD" id="cd04859">
    <property type="entry name" value="Prim_Pol"/>
    <property type="match status" value="1"/>
</dbReference>
<dbReference type="Proteomes" id="UP000659767">
    <property type="component" value="Unassembled WGS sequence"/>
</dbReference>
<evidence type="ECO:0000256" key="1">
    <source>
        <dbReference type="SAM" id="MobiDB-lite"/>
    </source>
</evidence>
<gene>
    <name evidence="4" type="ORF">GCM10010253_26890</name>
</gene>
<feature type="domain" description="DNA primase/polymerase bifunctional N-terminal" evidence="3">
    <location>
        <begin position="16"/>
        <end position="200"/>
    </location>
</feature>
<accession>A0ABQ2T3G4</accession>
<evidence type="ECO:0000259" key="3">
    <source>
        <dbReference type="SMART" id="SM00943"/>
    </source>
</evidence>
<feature type="compositionally biased region" description="Gly residues" evidence="1">
    <location>
        <begin position="222"/>
        <end position="236"/>
    </location>
</feature>
<dbReference type="SMART" id="SM00942">
    <property type="entry name" value="PriCT_1"/>
    <property type="match status" value="1"/>
</dbReference>
<protein>
    <submittedName>
        <fullName evidence="4">DNA primase</fullName>
    </submittedName>
</protein>
<dbReference type="InterPro" id="IPR014820">
    <property type="entry name" value="PriCT_1"/>
</dbReference>
<evidence type="ECO:0000259" key="2">
    <source>
        <dbReference type="SMART" id="SM00942"/>
    </source>
</evidence>
<dbReference type="Pfam" id="PF09250">
    <property type="entry name" value="Prim-Pol"/>
    <property type="match status" value="1"/>
</dbReference>
<organism evidence="4 5">
    <name type="scientific">Streptomyces badius</name>
    <dbReference type="NCBI Taxonomy" id="1941"/>
    <lineage>
        <taxon>Bacteria</taxon>
        <taxon>Bacillati</taxon>
        <taxon>Actinomycetota</taxon>
        <taxon>Actinomycetes</taxon>
        <taxon>Kitasatosporales</taxon>
        <taxon>Streptomycetaceae</taxon>
        <taxon>Streptomyces</taxon>
    </lineage>
</organism>
<evidence type="ECO:0000313" key="5">
    <source>
        <dbReference type="Proteomes" id="UP000659767"/>
    </source>
</evidence>
<sequence length="322" mass="32859">MATIDRQTPTLALAHALAAAGRGLPVFPLSATKLPALRSPHRGEQPPTHCRGECGLPGHGVHDATTDPAAVRALFAAAPRATGYGIACGRAPHRLIGIDLDVDPAYGSDATGALRQLALQHLFTIPPTVTVLTPSGGRHLWLTGPADATVPNSAGRLAPGIDIRGTGGYLVGPGSVTAHGRYRLAPGTAHLTPAPCPRALLRLLTQPRRPPSATKDADSGNAGTGTAGTGAAGTGAAGLTPTPDRRGEGLIQFVLAAHEGQRNTRLFWAACRAYEHGFGDTLADGLTAAAVRTGLPEHEARAAIASAARLTSRRGEETNGAA</sequence>
<name>A0ABQ2T3G4_STRBA</name>
<dbReference type="EMBL" id="BMSZ01000006">
    <property type="protein sequence ID" value="GGS51067.1"/>
    <property type="molecule type" value="Genomic_DNA"/>
</dbReference>
<comment type="caution">
    <text evidence="4">The sequence shown here is derived from an EMBL/GenBank/DDBJ whole genome shotgun (WGS) entry which is preliminary data.</text>
</comment>
<dbReference type="SMART" id="SM00943">
    <property type="entry name" value="Prim-Pol"/>
    <property type="match status" value="1"/>
</dbReference>
<reference evidence="5" key="1">
    <citation type="journal article" date="2019" name="Int. J. Syst. Evol. Microbiol.">
        <title>The Global Catalogue of Microorganisms (GCM) 10K type strain sequencing project: providing services to taxonomists for standard genome sequencing and annotation.</title>
        <authorList>
            <consortium name="The Broad Institute Genomics Platform"/>
            <consortium name="The Broad Institute Genome Sequencing Center for Infectious Disease"/>
            <person name="Wu L."/>
            <person name="Ma J."/>
        </authorList>
    </citation>
    <scope>NUCLEOTIDE SEQUENCE [LARGE SCALE GENOMIC DNA]</scope>
    <source>
        <strain evidence="5">JCM 4350</strain>
    </source>
</reference>